<evidence type="ECO:0000313" key="12">
    <source>
        <dbReference type="EMBL" id="RJL24222.1"/>
    </source>
</evidence>
<evidence type="ECO:0000256" key="3">
    <source>
        <dbReference type="ARBA" id="ARBA00006739"/>
    </source>
</evidence>
<dbReference type="GO" id="GO:0016757">
    <property type="term" value="F:glycosyltransferase activity"/>
    <property type="evidence" value="ECO:0007669"/>
    <property type="project" value="UniProtKB-KW"/>
</dbReference>
<dbReference type="NCBIfam" id="NF010496">
    <property type="entry name" value="PRK13915.1"/>
    <property type="match status" value="1"/>
</dbReference>
<keyword evidence="5 12" id="KW-0808">Transferase</keyword>
<evidence type="ECO:0000256" key="6">
    <source>
        <dbReference type="ARBA" id="ARBA00022842"/>
    </source>
</evidence>
<dbReference type="EMBL" id="QZEY01000016">
    <property type="protein sequence ID" value="RJL24222.1"/>
    <property type="molecule type" value="Genomic_DNA"/>
</dbReference>
<evidence type="ECO:0000256" key="7">
    <source>
        <dbReference type="ARBA" id="ARBA00039022"/>
    </source>
</evidence>
<dbReference type="Gene3D" id="3.90.550.10">
    <property type="entry name" value="Spore Coat Polysaccharide Biosynthesis Protein SpsA, Chain A"/>
    <property type="match status" value="1"/>
</dbReference>
<dbReference type="AlphaFoldDB" id="A0A3A4AXT5"/>
<keyword evidence="6" id="KW-0460">Magnesium</keyword>
<reference evidence="12 13" key="1">
    <citation type="submission" date="2018-09" db="EMBL/GenBank/DDBJ databases">
        <title>YIM 75507 draft genome.</title>
        <authorList>
            <person name="Tang S."/>
            <person name="Feng Y."/>
        </authorList>
    </citation>
    <scope>NUCLEOTIDE SEQUENCE [LARGE SCALE GENOMIC DNA]</scope>
    <source>
        <strain evidence="12 13">YIM 75507</strain>
    </source>
</reference>
<accession>A0A3A4AXT5</accession>
<comment type="catalytic activity">
    <reaction evidence="9">
        <text>(2R)-3-phosphoglycerate + UDP-alpha-D-glucose = (2R)-2-O-(alpha-D-glucopyranosyl)-3-phospho-glycerate + UDP + H(+)</text>
        <dbReference type="Rhea" id="RHEA:31319"/>
        <dbReference type="ChEBI" id="CHEBI:15378"/>
        <dbReference type="ChEBI" id="CHEBI:58223"/>
        <dbReference type="ChEBI" id="CHEBI:58272"/>
        <dbReference type="ChEBI" id="CHEBI:58885"/>
        <dbReference type="ChEBI" id="CHEBI:62600"/>
        <dbReference type="EC" id="2.4.1.266"/>
    </reaction>
    <physiologicalReaction direction="left-to-right" evidence="9">
        <dbReference type="Rhea" id="RHEA:31320"/>
    </physiologicalReaction>
</comment>
<feature type="domain" description="Glycosyltransferase 2-like" evidence="11">
    <location>
        <begin position="39"/>
        <end position="159"/>
    </location>
</feature>
<comment type="cofactor">
    <cofactor evidence="1">
        <name>Mn(2+)</name>
        <dbReference type="ChEBI" id="CHEBI:29035"/>
    </cofactor>
</comment>
<dbReference type="PANTHER" id="PTHR48090:SF10">
    <property type="entry name" value="GLUCOSYL-3-PHOSPHOGLYCERATE SYNTHASE"/>
    <property type="match status" value="1"/>
</dbReference>
<dbReference type="Proteomes" id="UP000265768">
    <property type="component" value="Unassembled WGS sequence"/>
</dbReference>
<name>A0A3A4AXT5_9ACTN</name>
<evidence type="ECO:0000256" key="9">
    <source>
        <dbReference type="ARBA" id="ARBA00048689"/>
    </source>
</evidence>
<dbReference type="SUPFAM" id="SSF53448">
    <property type="entry name" value="Nucleotide-diphospho-sugar transferases"/>
    <property type="match status" value="1"/>
</dbReference>
<dbReference type="InterPro" id="IPR029044">
    <property type="entry name" value="Nucleotide-diphossugar_trans"/>
</dbReference>
<keyword evidence="13" id="KW-1185">Reference proteome</keyword>
<comment type="similarity">
    <text evidence="3">Belongs to the glycosyltransferase 2 family.</text>
</comment>
<evidence type="ECO:0000256" key="1">
    <source>
        <dbReference type="ARBA" id="ARBA00001936"/>
    </source>
</evidence>
<sequence>MCLPVLLPEVREWLSRRSSSAARWPAELLMRHKGGTRVSVVLPARNEEATIGEIVGRIHRDLVVDVPLIDELVVLDSRSSDRTAELAVAAGAVTIAQDSVLPGLTPLWGKGEALWKSLAVTTGDVIVFVDSDIRGFTTDFITGLLGPLLTDPTVMYVKGHYDRPLHDRDSVEPAGGGRVTELVARPLLNMFWPQLAGIVQPLAGEYAGRREVLEAVPFVCGYGVEFGLLVDLVDLVGLEAFAQVDLGERVHANQSTQALGRMAGQIISTAWTRLHRQGLVILSDPPTTLLTQFVRMGGELVTDDHDVRVLERPPMAHIRALREGR</sequence>
<organism evidence="12 13">
    <name type="scientific">Bailinhaonella thermotolerans</name>
    <dbReference type="NCBI Taxonomy" id="1070861"/>
    <lineage>
        <taxon>Bacteria</taxon>
        <taxon>Bacillati</taxon>
        <taxon>Actinomycetota</taxon>
        <taxon>Actinomycetes</taxon>
        <taxon>Streptosporangiales</taxon>
        <taxon>Streptosporangiaceae</taxon>
        <taxon>Bailinhaonella</taxon>
    </lineage>
</organism>
<proteinExistence type="inferred from homology"/>
<comment type="caution">
    <text evidence="12">The sequence shown here is derived from an EMBL/GenBank/DDBJ whole genome shotgun (WGS) entry which is preliminary data.</text>
</comment>
<evidence type="ECO:0000259" key="11">
    <source>
        <dbReference type="Pfam" id="PF00535"/>
    </source>
</evidence>
<keyword evidence="4 12" id="KW-0328">Glycosyltransferase</keyword>
<gene>
    <name evidence="12" type="ORF">D5H75_30760</name>
</gene>
<dbReference type="InterPro" id="IPR050256">
    <property type="entry name" value="Glycosyltransferase_2"/>
</dbReference>
<protein>
    <recommendedName>
        <fullName evidence="8">Glucosyl-3-phosphoglycerate synthase</fullName>
        <ecNumber evidence="7">2.4.1.266</ecNumber>
    </recommendedName>
</protein>
<evidence type="ECO:0000256" key="5">
    <source>
        <dbReference type="ARBA" id="ARBA00022679"/>
    </source>
</evidence>
<evidence type="ECO:0000313" key="13">
    <source>
        <dbReference type="Proteomes" id="UP000265768"/>
    </source>
</evidence>
<evidence type="ECO:0000256" key="2">
    <source>
        <dbReference type="ARBA" id="ARBA00001946"/>
    </source>
</evidence>
<evidence type="ECO:0000256" key="8">
    <source>
        <dbReference type="ARBA" id="ARBA00040894"/>
    </source>
</evidence>
<evidence type="ECO:0000256" key="10">
    <source>
        <dbReference type="ARBA" id="ARBA00048997"/>
    </source>
</evidence>
<dbReference type="PANTHER" id="PTHR48090">
    <property type="entry name" value="UNDECAPRENYL-PHOSPHATE 4-DEOXY-4-FORMAMIDO-L-ARABINOSE TRANSFERASE-RELATED"/>
    <property type="match status" value="1"/>
</dbReference>
<comment type="cofactor">
    <cofactor evidence="2">
        <name>Mg(2+)</name>
        <dbReference type="ChEBI" id="CHEBI:18420"/>
    </cofactor>
</comment>
<dbReference type="InterPro" id="IPR001173">
    <property type="entry name" value="Glyco_trans_2-like"/>
</dbReference>
<comment type="catalytic activity">
    <reaction evidence="10">
        <text>an NDP-alpha-D-glucose + (2R)-3-phosphoglycerate = (2R)-2-O-(alpha-D-glucopyranosyl)-3-phospho-glycerate + a ribonucleoside 5'-diphosphate + H(+)</text>
        <dbReference type="Rhea" id="RHEA:47244"/>
        <dbReference type="ChEBI" id="CHEBI:15378"/>
        <dbReference type="ChEBI" id="CHEBI:57930"/>
        <dbReference type="ChEBI" id="CHEBI:58272"/>
        <dbReference type="ChEBI" id="CHEBI:62600"/>
        <dbReference type="ChEBI" id="CHEBI:76533"/>
        <dbReference type="EC" id="2.4.1.266"/>
    </reaction>
    <physiologicalReaction direction="left-to-right" evidence="10">
        <dbReference type="Rhea" id="RHEA:47245"/>
    </physiologicalReaction>
</comment>
<dbReference type="Pfam" id="PF00535">
    <property type="entry name" value="Glycos_transf_2"/>
    <property type="match status" value="1"/>
</dbReference>
<dbReference type="EC" id="2.4.1.266" evidence="7"/>
<dbReference type="OrthoDB" id="5011697at2"/>
<evidence type="ECO:0000256" key="4">
    <source>
        <dbReference type="ARBA" id="ARBA00022676"/>
    </source>
</evidence>